<feature type="transmembrane region" description="Helical" evidence="1">
    <location>
        <begin position="158"/>
        <end position="177"/>
    </location>
</feature>
<dbReference type="PANTHER" id="PTHR31323:SF14">
    <property type="entry name" value="MECHANOSENSITIVE ION CHANNEL PROTEIN MSY2"/>
    <property type="match status" value="1"/>
</dbReference>
<dbReference type="Proteomes" id="UP000566819">
    <property type="component" value="Unassembled WGS sequence"/>
</dbReference>
<dbReference type="InterPro" id="IPR058650">
    <property type="entry name" value="Msy1/2-like"/>
</dbReference>
<dbReference type="GO" id="GO:0005262">
    <property type="term" value="F:calcium channel activity"/>
    <property type="evidence" value="ECO:0007669"/>
    <property type="project" value="TreeGrafter"/>
</dbReference>
<proteinExistence type="predicted"/>
<dbReference type="OrthoDB" id="544685at2759"/>
<dbReference type="AlphaFoldDB" id="A0A8H4W339"/>
<reference evidence="4 5" key="1">
    <citation type="submission" date="2020-03" db="EMBL/GenBank/DDBJ databases">
        <title>Draft Genome Sequence of Cudoniella acicularis.</title>
        <authorList>
            <person name="Buettner E."/>
            <person name="Kellner H."/>
        </authorList>
    </citation>
    <scope>NUCLEOTIDE SEQUENCE [LARGE SCALE GENOMIC DNA]</scope>
    <source>
        <strain evidence="4 5">DSM 108380</strain>
    </source>
</reference>
<name>A0A8H4W339_9HELO</name>
<keyword evidence="1" id="KW-0472">Membrane</keyword>
<keyword evidence="1" id="KW-1133">Transmembrane helix</keyword>
<evidence type="ECO:0000313" key="5">
    <source>
        <dbReference type="Proteomes" id="UP000566819"/>
    </source>
</evidence>
<dbReference type="Pfam" id="PF25886">
    <property type="entry name" value="Msy1"/>
    <property type="match status" value="1"/>
</dbReference>
<dbReference type="Pfam" id="PF00924">
    <property type="entry name" value="MS_channel_2nd"/>
    <property type="match status" value="1"/>
</dbReference>
<evidence type="ECO:0000256" key="1">
    <source>
        <dbReference type="SAM" id="Phobius"/>
    </source>
</evidence>
<evidence type="ECO:0008006" key="6">
    <source>
        <dbReference type="Google" id="ProtNLM"/>
    </source>
</evidence>
<keyword evidence="5" id="KW-1185">Reference proteome</keyword>
<evidence type="ECO:0000259" key="2">
    <source>
        <dbReference type="Pfam" id="PF00924"/>
    </source>
</evidence>
<dbReference type="GO" id="GO:0006874">
    <property type="term" value="P:intracellular calcium ion homeostasis"/>
    <property type="evidence" value="ECO:0007669"/>
    <property type="project" value="TreeGrafter"/>
</dbReference>
<feature type="transmembrane region" description="Helical" evidence="1">
    <location>
        <begin position="197"/>
        <end position="215"/>
    </location>
</feature>
<keyword evidence="1" id="KW-0812">Transmembrane</keyword>
<comment type="caution">
    <text evidence="4">The sequence shown here is derived from an EMBL/GenBank/DDBJ whole genome shotgun (WGS) entry which is preliminary data.</text>
</comment>
<dbReference type="InterPro" id="IPR006685">
    <property type="entry name" value="MscS_channel_2nd"/>
</dbReference>
<dbReference type="EMBL" id="JAAMPI010000605">
    <property type="protein sequence ID" value="KAF4629970.1"/>
    <property type="molecule type" value="Genomic_DNA"/>
</dbReference>
<evidence type="ECO:0000313" key="4">
    <source>
        <dbReference type="EMBL" id="KAF4629970.1"/>
    </source>
</evidence>
<organism evidence="4 5">
    <name type="scientific">Cudoniella acicularis</name>
    <dbReference type="NCBI Taxonomy" id="354080"/>
    <lineage>
        <taxon>Eukaryota</taxon>
        <taxon>Fungi</taxon>
        <taxon>Dikarya</taxon>
        <taxon>Ascomycota</taxon>
        <taxon>Pezizomycotina</taxon>
        <taxon>Leotiomycetes</taxon>
        <taxon>Helotiales</taxon>
        <taxon>Tricladiaceae</taxon>
        <taxon>Cudoniella</taxon>
    </lineage>
</organism>
<dbReference type="GO" id="GO:0016020">
    <property type="term" value="C:membrane"/>
    <property type="evidence" value="ECO:0007669"/>
    <property type="project" value="InterPro"/>
</dbReference>
<accession>A0A8H4W339</accession>
<feature type="domain" description="Mechanosensitive ion channel MscS" evidence="2">
    <location>
        <begin position="468"/>
        <end position="540"/>
    </location>
</feature>
<dbReference type="PANTHER" id="PTHR31323">
    <property type="entry name" value="MECHANOSENSITIVE ION CHANNEL PROTEIN MSY2"/>
    <property type="match status" value="1"/>
</dbReference>
<evidence type="ECO:0000259" key="3">
    <source>
        <dbReference type="Pfam" id="PF25886"/>
    </source>
</evidence>
<protein>
    <recommendedName>
        <fullName evidence="6">EF-hand domain-containing protein</fullName>
    </recommendedName>
</protein>
<feature type="transmembrane region" description="Helical" evidence="1">
    <location>
        <begin position="63"/>
        <end position="83"/>
    </location>
</feature>
<sequence length="737" mass="82724">MAEGIIAASPYVSDNSSTEKKGFNEYTTIPILPDKSASRNQSNYAAMTAPVENKRKRMLIWGVRYGVIVGFVGLILAIPLIALQNYADLSDATDAEVAAGTSKNTIFYVFAWFETTWLFTCLVDICIMAVPYAFRLLSRFINPAWHRYWRVLRALRKPVVVLASIVICFLSLSIFITGNGELAARFGADPTADTWDVYFVSILFEASFAGVLYVLEKCLIIYMSVHYHYRSDQTRNTRNKQLHAALVVLYEASVYSYPVNSHDFIVEDTLINNPGSDVITKVNQGQEAKQFLSRLGFGSGKAARFFGNFRSKPDSHWFTAGGSYSLVERALENPKSAAALATRIWKGLVEENQDALKKEDIVEAFGPYRREEALSAFAAIDENDNKEIRLDEMVWTVVEGGRVRHDIYRQMADVNRCLNTFEWIVLVFLTFAMVFFITNQFIPAVKDIQSVIGTVAIGLSFATGRTLNKFFQGVVLVFFEHPYDVGDRIQIYNSGSTNSISVIVKAQSLLYTVFQRVDNGQAMQIINEKIAYKRIENVTRSGANKESRSIFVDIDTSFTDIMALRAELEAFLKANPRDYLPALGLNVKNISELDKMEIGVAWTHKTNWENEPLRVKRSTRFMCALLAAIRKVGIKKPASHKLGDPERPFWQVQIPGDEAVVMKKEKDEGVDEISVIAARKRQENMAAEDAAREKFTKVPVQEKKTLSTGVELEGFVTEGVVGLRAKAGGDRGMGYYP</sequence>
<feature type="domain" description="Mechanosensitive ion channel protein Msy1/2-like transmembrane" evidence="3">
    <location>
        <begin position="62"/>
        <end position="227"/>
    </location>
</feature>
<feature type="transmembrane region" description="Helical" evidence="1">
    <location>
        <begin position="117"/>
        <end position="137"/>
    </location>
</feature>
<feature type="transmembrane region" description="Helical" evidence="1">
    <location>
        <begin position="421"/>
        <end position="442"/>
    </location>
</feature>
<gene>
    <name evidence="4" type="ORF">G7Y89_g8170</name>
</gene>